<sequence length="229" mass="25641">MWTRQEVKYDAKRLLSRCYLAAFLVSLIYALLSGGLTNGSGGGAARQEMTYQYDGEDLEDTLENQMDRIFSFMEGEHGWEAISGIFSRIAGMGLGLLILGFGLMLSLLSLAIKILVTNPMEVGANRFFMCSRERDTKIGTILYAFSCGSYWNVVKILLLRDIKIFLWSLLLVIPGIVKSYEYQMVSYVLAENPALSTGDAFALSKDMTDGEKMNLFVLDLSFIPWIILS</sequence>
<feature type="non-terminal residue" evidence="2">
    <location>
        <position position="229"/>
    </location>
</feature>
<evidence type="ECO:0000313" key="3">
    <source>
        <dbReference type="Proteomes" id="UP000886886"/>
    </source>
</evidence>
<dbReference type="EMBL" id="DVFT01000192">
    <property type="protein sequence ID" value="HIQ97446.1"/>
    <property type="molecule type" value="Genomic_DNA"/>
</dbReference>
<dbReference type="PANTHER" id="PTHR40076">
    <property type="entry name" value="MEMBRANE PROTEIN-RELATED"/>
    <property type="match status" value="1"/>
</dbReference>
<evidence type="ECO:0000256" key="1">
    <source>
        <dbReference type="SAM" id="Phobius"/>
    </source>
</evidence>
<keyword evidence="1" id="KW-1133">Transmembrane helix</keyword>
<proteinExistence type="predicted"/>
<name>A0A9D1D1D0_9FIRM</name>
<keyword evidence="1" id="KW-0472">Membrane</keyword>
<reference evidence="2" key="2">
    <citation type="journal article" date="2021" name="PeerJ">
        <title>Extensive microbial diversity within the chicken gut microbiome revealed by metagenomics and culture.</title>
        <authorList>
            <person name="Gilroy R."/>
            <person name="Ravi A."/>
            <person name="Getino M."/>
            <person name="Pursley I."/>
            <person name="Horton D.L."/>
            <person name="Alikhan N.F."/>
            <person name="Baker D."/>
            <person name="Gharbi K."/>
            <person name="Hall N."/>
            <person name="Watson M."/>
            <person name="Adriaenssens E.M."/>
            <person name="Foster-Nyarko E."/>
            <person name="Jarju S."/>
            <person name="Secka A."/>
            <person name="Antonio M."/>
            <person name="Oren A."/>
            <person name="Chaudhuri R.R."/>
            <person name="La Ragione R."/>
            <person name="Hildebrand F."/>
            <person name="Pallen M.J."/>
        </authorList>
    </citation>
    <scope>NUCLEOTIDE SEQUENCE</scope>
    <source>
        <strain evidence="2">ChiSjej3B21-11622</strain>
    </source>
</reference>
<dbReference type="Proteomes" id="UP000886886">
    <property type="component" value="Unassembled WGS sequence"/>
</dbReference>
<comment type="caution">
    <text evidence="2">The sequence shown here is derived from an EMBL/GenBank/DDBJ whole genome shotgun (WGS) entry which is preliminary data.</text>
</comment>
<protein>
    <submittedName>
        <fullName evidence="2">DUF975 family protein</fullName>
    </submittedName>
</protein>
<dbReference type="PANTHER" id="PTHR40076:SF1">
    <property type="entry name" value="MEMBRANE PROTEIN"/>
    <property type="match status" value="1"/>
</dbReference>
<keyword evidence="1" id="KW-0812">Transmembrane</keyword>
<dbReference type="Pfam" id="PF06161">
    <property type="entry name" value="DUF975"/>
    <property type="match status" value="1"/>
</dbReference>
<reference evidence="2" key="1">
    <citation type="submission" date="2020-10" db="EMBL/GenBank/DDBJ databases">
        <authorList>
            <person name="Gilroy R."/>
        </authorList>
    </citation>
    <scope>NUCLEOTIDE SEQUENCE</scope>
    <source>
        <strain evidence="2">ChiSjej3B21-11622</strain>
    </source>
</reference>
<accession>A0A9D1D1D0</accession>
<feature type="transmembrane region" description="Helical" evidence="1">
    <location>
        <begin position="137"/>
        <end position="158"/>
    </location>
</feature>
<dbReference type="AlphaFoldDB" id="A0A9D1D1D0"/>
<evidence type="ECO:0000313" key="2">
    <source>
        <dbReference type="EMBL" id="HIQ97446.1"/>
    </source>
</evidence>
<organism evidence="2 3">
    <name type="scientific">Candidatus Limivivens merdigallinarum</name>
    <dbReference type="NCBI Taxonomy" id="2840859"/>
    <lineage>
        <taxon>Bacteria</taxon>
        <taxon>Bacillati</taxon>
        <taxon>Bacillota</taxon>
        <taxon>Clostridia</taxon>
        <taxon>Lachnospirales</taxon>
        <taxon>Lachnospiraceae</taxon>
        <taxon>Lachnospiraceae incertae sedis</taxon>
        <taxon>Candidatus Limivivens</taxon>
    </lineage>
</organism>
<gene>
    <name evidence="2" type="ORF">IAB26_12910</name>
</gene>
<feature type="transmembrane region" description="Helical" evidence="1">
    <location>
        <begin position="89"/>
        <end position="116"/>
    </location>
</feature>
<dbReference type="InterPro" id="IPR010380">
    <property type="entry name" value="DUF975"/>
</dbReference>
<feature type="transmembrane region" description="Helical" evidence="1">
    <location>
        <begin position="14"/>
        <end position="32"/>
    </location>
</feature>